<protein>
    <recommendedName>
        <fullName evidence="4">Reverse transcriptase domain-containing protein</fullName>
    </recommendedName>
</protein>
<evidence type="ECO:0008006" key="4">
    <source>
        <dbReference type="Google" id="ProtNLM"/>
    </source>
</evidence>
<gene>
    <name evidence="2" type="ORF">Tco_0925456</name>
</gene>
<organism evidence="2 3">
    <name type="scientific">Tanacetum coccineum</name>
    <dbReference type="NCBI Taxonomy" id="301880"/>
    <lineage>
        <taxon>Eukaryota</taxon>
        <taxon>Viridiplantae</taxon>
        <taxon>Streptophyta</taxon>
        <taxon>Embryophyta</taxon>
        <taxon>Tracheophyta</taxon>
        <taxon>Spermatophyta</taxon>
        <taxon>Magnoliopsida</taxon>
        <taxon>eudicotyledons</taxon>
        <taxon>Gunneridae</taxon>
        <taxon>Pentapetalae</taxon>
        <taxon>asterids</taxon>
        <taxon>campanulids</taxon>
        <taxon>Asterales</taxon>
        <taxon>Asteraceae</taxon>
        <taxon>Asteroideae</taxon>
        <taxon>Anthemideae</taxon>
        <taxon>Anthemidinae</taxon>
        <taxon>Tanacetum</taxon>
    </lineage>
</organism>
<evidence type="ECO:0000256" key="1">
    <source>
        <dbReference type="SAM" id="MobiDB-lite"/>
    </source>
</evidence>
<dbReference type="SUPFAM" id="SSF56672">
    <property type="entry name" value="DNA/RNA polymerases"/>
    <property type="match status" value="1"/>
</dbReference>
<dbReference type="InterPro" id="IPR043502">
    <property type="entry name" value="DNA/RNA_pol_sf"/>
</dbReference>
<dbReference type="PANTHER" id="PTHR24559">
    <property type="entry name" value="TRANSPOSON TY3-I GAG-POL POLYPROTEIN"/>
    <property type="match status" value="1"/>
</dbReference>
<dbReference type="Proteomes" id="UP001151760">
    <property type="component" value="Unassembled WGS sequence"/>
</dbReference>
<feature type="compositionally biased region" description="Basic and acidic residues" evidence="1">
    <location>
        <begin position="198"/>
        <end position="216"/>
    </location>
</feature>
<feature type="compositionally biased region" description="Basic and acidic residues" evidence="1">
    <location>
        <begin position="181"/>
        <end position="190"/>
    </location>
</feature>
<dbReference type="EMBL" id="BQNB010015016">
    <property type="protein sequence ID" value="GJT35037.1"/>
    <property type="molecule type" value="Genomic_DNA"/>
</dbReference>
<proteinExistence type="predicted"/>
<feature type="region of interest" description="Disordered" evidence="1">
    <location>
        <begin position="1"/>
        <end position="31"/>
    </location>
</feature>
<keyword evidence="3" id="KW-1185">Reference proteome</keyword>
<accession>A0ABQ5D7U5</accession>
<evidence type="ECO:0000313" key="3">
    <source>
        <dbReference type="Proteomes" id="UP001151760"/>
    </source>
</evidence>
<dbReference type="PANTHER" id="PTHR24559:SF444">
    <property type="entry name" value="REVERSE TRANSCRIPTASE DOMAIN-CONTAINING PROTEIN"/>
    <property type="match status" value="1"/>
</dbReference>
<dbReference type="InterPro" id="IPR053134">
    <property type="entry name" value="RNA-dir_DNA_polymerase"/>
</dbReference>
<sequence>MVCGTQKSGLGGHPRIRSDKKTDPIQLDFDEDETTVKDNRITKGKEVVDDDLKKPFKEALKTPLTRRIIEFAGPEYKMPNNIKVYDGTTDPEDHLEPHEIIKIVRRANESLTAFKERWTVEGGFIMGVSEIMKISSFIDSLKCPELEKRFSDKAPRIVNEMMKRLDDFVRSEKAFAQTELPKGETREQHQKSYFPLTGKDDRPFRNHQTTDQRRYDPQNNHRGRDNGVSYRGRDNRPPYPPPRGDYQERVVPVITLDALTKHPKEILATKTQLRLPPSRPMINPQRGGNMDRFCDYHQEKGHHTNECYHLRRQLEAALDSGKLSHLIKDVRQRGRGNQRGDGPQQAKIINMIGIRSLKERKRKARGATKKWMDTPIRFPPILTEDVLDEPLIVEAEVVGYLVRRIYVDGGASVEVMLEHCFENLSPAIKARLKETQTDLVGYAREATKPLGKIELEVCFDSEGLCRRTTMKFTVIRAPSPYSVILGRTGLRALRAIPSTIYSMMKFPIPRGISTLVTRSLKLLLKDYMDIFAWEPADITGVPRRIIEHKLNVNTSVETELQKRRVLAPEKSEVVTRDVAEWVKAGIVRLVRYPTWIANLVLVKKCDRYWRMCINFKNMKSACLKDFYPLPNIDFKVESIMGVTLPDGAWTEYVSEGVTS</sequence>
<feature type="region of interest" description="Disordered" evidence="1">
    <location>
        <begin position="177"/>
        <end position="247"/>
    </location>
</feature>
<dbReference type="Gene3D" id="3.10.10.10">
    <property type="entry name" value="HIV Type 1 Reverse Transcriptase, subunit A, domain 1"/>
    <property type="match status" value="1"/>
</dbReference>
<reference evidence="2" key="2">
    <citation type="submission" date="2022-01" db="EMBL/GenBank/DDBJ databases">
        <authorList>
            <person name="Yamashiro T."/>
            <person name="Shiraishi A."/>
            <person name="Satake H."/>
            <person name="Nakayama K."/>
        </authorList>
    </citation>
    <scope>NUCLEOTIDE SEQUENCE</scope>
</reference>
<evidence type="ECO:0000313" key="2">
    <source>
        <dbReference type="EMBL" id="GJT35037.1"/>
    </source>
</evidence>
<reference evidence="2" key="1">
    <citation type="journal article" date="2022" name="Int. J. Mol. Sci.">
        <title>Draft Genome of Tanacetum Coccineum: Genomic Comparison of Closely Related Tanacetum-Family Plants.</title>
        <authorList>
            <person name="Yamashiro T."/>
            <person name="Shiraishi A."/>
            <person name="Nakayama K."/>
            <person name="Satake H."/>
        </authorList>
    </citation>
    <scope>NUCLEOTIDE SEQUENCE</scope>
</reference>
<comment type="caution">
    <text evidence="2">The sequence shown here is derived from an EMBL/GenBank/DDBJ whole genome shotgun (WGS) entry which is preliminary data.</text>
</comment>
<name>A0ABQ5D7U5_9ASTR</name>